<evidence type="ECO:0000313" key="2">
    <source>
        <dbReference type="Proteomes" id="UP000051184"/>
    </source>
</evidence>
<name>A0A0P1IL84_9RHOB</name>
<reference evidence="2" key="1">
    <citation type="submission" date="2015-09" db="EMBL/GenBank/DDBJ databases">
        <authorList>
            <person name="Rodrigo-Torres Lidia"/>
            <person name="Arahal R.David."/>
        </authorList>
    </citation>
    <scope>NUCLEOTIDE SEQUENCE [LARGE SCALE GENOMIC DNA]</scope>
    <source>
        <strain evidence="2">CECT 5114</strain>
    </source>
</reference>
<gene>
    <name evidence="1" type="ORF">TA5114_00045</name>
</gene>
<dbReference type="Pfam" id="PF06319">
    <property type="entry name" value="MmcB-like"/>
    <property type="match status" value="1"/>
</dbReference>
<dbReference type="EMBL" id="CYUE01000001">
    <property type="protein sequence ID" value="CUK24269.1"/>
    <property type="molecule type" value="Genomic_DNA"/>
</dbReference>
<dbReference type="InterPro" id="IPR009394">
    <property type="entry name" value="MmcB-like"/>
</dbReference>
<dbReference type="SUPFAM" id="SSF52980">
    <property type="entry name" value="Restriction endonuclease-like"/>
    <property type="match status" value="1"/>
</dbReference>
<keyword evidence="2" id="KW-1185">Reference proteome</keyword>
<accession>A0A0P1IL84</accession>
<organism evidence="1 2">
    <name type="scientific">Cognatishimia activa</name>
    <dbReference type="NCBI Taxonomy" id="1715691"/>
    <lineage>
        <taxon>Bacteria</taxon>
        <taxon>Pseudomonadati</taxon>
        <taxon>Pseudomonadota</taxon>
        <taxon>Alphaproteobacteria</taxon>
        <taxon>Rhodobacterales</taxon>
        <taxon>Paracoccaceae</taxon>
        <taxon>Cognatishimia</taxon>
    </lineage>
</organism>
<dbReference type="STRING" id="1715691.TA5113_00076"/>
<protein>
    <recommendedName>
        <fullName evidence="3">DNA repair protein MmcB-related protein</fullName>
    </recommendedName>
</protein>
<dbReference type="InterPro" id="IPR011335">
    <property type="entry name" value="Restrct_endonuc-II-like"/>
</dbReference>
<dbReference type="AlphaFoldDB" id="A0A0P1IL84"/>
<sequence>MFTLSAMDQDLQPGQLLARGVSRHLRSHGFVSVEEFVPERGKRVDVMALGPKGEIWVIECKSSRADFQSDNKWEGYLEWCDRYFWAVDTEFPTDLLPDETGLIIADSYDAEIIRMGPEDKLAAARRKKIIQKLAMDAARRLQRYRDPKMAALPDEASLL</sequence>
<dbReference type="Proteomes" id="UP000051184">
    <property type="component" value="Unassembled WGS sequence"/>
</dbReference>
<evidence type="ECO:0008006" key="3">
    <source>
        <dbReference type="Google" id="ProtNLM"/>
    </source>
</evidence>
<evidence type="ECO:0000313" key="1">
    <source>
        <dbReference type="EMBL" id="CUK24269.1"/>
    </source>
</evidence>
<proteinExistence type="predicted"/>